<sequence>MKYFIYFLMLFAVGMMVLSASLIDFKEVFGAESQFGSIGFMASFIVLIVLVILLASKKVKEKYDQIHAE</sequence>
<dbReference type="AlphaFoldDB" id="A0A916ZL91"/>
<keyword evidence="1" id="KW-1133">Transmembrane helix</keyword>
<protein>
    <submittedName>
        <fullName evidence="2">Uncharacterized protein</fullName>
    </submittedName>
</protein>
<reference evidence="2 3" key="1">
    <citation type="journal article" date="2014" name="Int. J. Syst. Evol. Microbiol.">
        <title>Complete genome sequence of Corynebacterium casei LMG S-19264T (=DSM 44701T), isolated from a smear-ripened cheese.</title>
        <authorList>
            <consortium name="US DOE Joint Genome Institute (JGI-PGF)"/>
            <person name="Walter F."/>
            <person name="Albersmeier A."/>
            <person name="Kalinowski J."/>
            <person name="Ruckert C."/>
        </authorList>
    </citation>
    <scope>NUCLEOTIDE SEQUENCE [LARGE SCALE GENOMIC DNA]</scope>
    <source>
        <strain evidence="2 3">CGMCC 1.12925</strain>
    </source>
</reference>
<proteinExistence type="predicted"/>
<dbReference type="Proteomes" id="UP000599688">
    <property type="component" value="Unassembled WGS sequence"/>
</dbReference>
<accession>A0A916ZL91</accession>
<evidence type="ECO:0000313" key="3">
    <source>
        <dbReference type="Proteomes" id="UP000599688"/>
    </source>
</evidence>
<name>A0A916ZL91_9FLAO</name>
<evidence type="ECO:0000256" key="1">
    <source>
        <dbReference type="SAM" id="Phobius"/>
    </source>
</evidence>
<gene>
    <name evidence="2" type="ORF">GCM10010831_00940</name>
</gene>
<keyword evidence="1" id="KW-0472">Membrane</keyword>
<feature type="transmembrane region" description="Helical" evidence="1">
    <location>
        <begin position="35"/>
        <end position="55"/>
    </location>
</feature>
<evidence type="ECO:0000313" key="2">
    <source>
        <dbReference type="EMBL" id="GGE03046.1"/>
    </source>
</evidence>
<dbReference type="EMBL" id="BMGL01000001">
    <property type="protein sequence ID" value="GGE03046.1"/>
    <property type="molecule type" value="Genomic_DNA"/>
</dbReference>
<comment type="caution">
    <text evidence="2">The sequence shown here is derived from an EMBL/GenBank/DDBJ whole genome shotgun (WGS) entry which is preliminary data.</text>
</comment>
<dbReference type="RefSeq" id="WP_188404793.1">
    <property type="nucleotide sequence ID" value="NZ_BMGL01000001.1"/>
</dbReference>
<organism evidence="2 3">
    <name type="scientific">Psychroflexus salis</name>
    <dbReference type="NCBI Taxonomy" id="1526574"/>
    <lineage>
        <taxon>Bacteria</taxon>
        <taxon>Pseudomonadati</taxon>
        <taxon>Bacteroidota</taxon>
        <taxon>Flavobacteriia</taxon>
        <taxon>Flavobacteriales</taxon>
        <taxon>Flavobacteriaceae</taxon>
        <taxon>Psychroflexus</taxon>
    </lineage>
</organism>
<keyword evidence="1" id="KW-0812">Transmembrane</keyword>
<keyword evidence="3" id="KW-1185">Reference proteome</keyword>